<proteinExistence type="predicted"/>
<protein>
    <submittedName>
        <fullName evidence="1">Uncharacterized protein</fullName>
    </submittedName>
</protein>
<evidence type="ECO:0000313" key="1">
    <source>
        <dbReference type="EMBL" id="MCJ8742233.1"/>
    </source>
</evidence>
<accession>A0ACC5Z367</accession>
<dbReference type="Proteomes" id="UP000830395">
    <property type="component" value="Chromosome 17"/>
</dbReference>
<gene>
    <name evidence="1" type="ORF">PDJAM_G00079700</name>
</gene>
<comment type="caution">
    <text evidence="1">The sequence shown here is derived from an EMBL/GenBank/DDBJ whole genome shotgun (WGS) entry which is preliminary data.</text>
</comment>
<sequence>MEGLWSSEHFYHHWSSMDTCSFWESSYHTCHGPTADPWLYNLNFTLPRGTDRHRYEELIHDLDLPRMEYPPMRVIRSFTDLDMTNTMENLFLKTNNASLRVMLQRRASNASEKPRNKPKRSYSFGRFDASKNQSKPEENESTLGQGADGESGEGDHIKGGLGKKMKAISMTMRKKMGKKYARVLSEETGEGVDGDQDAEGVANVSEAPAKDSTKSSNSVESLFSLHSAQSSTSSGITSGSEGSCNRDSLRLEEEVPDTIHFCGKAKVHTDFLPSPYDTESLKLKVGDMIDIISKPPMGIWTGMLNGKVGSFKFIYVDVLAEEPAPVHRMGNHRRSRRPRPKTLQEFLERLNLEEFMSSLLLNGYQTVEDLKDLKEQHLIELNVTDPEHRHKLLTATECLHDVESNSQREGEGEEAPKSPSAMVKAEPNNCPRDSGCYIASDCSDNSKEDAESHLPAPLSPSPAEV</sequence>
<name>A0ACC5Z367_9TELE</name>
<reference evidence="1" key="1">
    <citation type="submission" date="2020-02" db="EMBL/GenBank/DDBJ databases">
        <title>Genome sequencing of the panga catfish, Pangasius djambal.</title>
        <authorList>
            <person name="Wen M."/>
            <person name="Zahm M."/>
            <person name="Roques C."/>
            <person name="Cabau C."/>
            <person name="Klopp C."/>
            <person name="Donnadieu C."/>
            <person name="Jouanno E."/>
            <person name="Avarre J.-C."/>
            <person name="Campet M."/>
            <person name="Ha T."/>
            <person name="Dugue R."/>
            <person name="Lampietro C."/>
            <person name="Louis A."/>
            <person name="Herpin A."/>
            <person name="Echchiki A."/>
            <person name="Berthelot C."/>
            <person name="Parey E."/>
            <person name="Roest-Crollius H."/>
            <person name="Braasch I."/>
            <person name="Postlethwait J.H."/>
            <person name="Bobe J."/>
            <person name="Montfort J."/>
            <person name="Bouchez O."/>
            <person name="Begum T."/>
            <person name="Schartl M."/>
            <person name="Gustiano R."/>
            <person name="Guiguen Y."/>
        </authorList>
    </citation>
    <scope>NUCLEOTIDE SEQUENCE</scope>
    <source>
        <strain evidence="1">Pdj_M5554</strain>
    </source>
</reference>
<organism evidence="1 2">
    <name type="scientific">Pangasius djambal</name>
    <dbReference type="NCBI Taxonomy" id="1691987"/>
    <lineage>
        <taxon>Eukaryota</taxon>
        <taxon>Metazoa</taxon>
        <taxon>Chordata</taxon>
        <taxon>Craniata</taxon>
        <taxon>Vertebrata</taxon>
        <taxon>Euteleostomi</taxon>
        <taxon>Actinopterygii</taxon>
        <taxon>Neopterygii</taxon>
        <taxon>Teleostei</taxon>
        <taxon>Ostariophysi</taxon>
        <taxon>Siluriformes</taxon>
        <taxon>Pangasiidae</taxon>
        <taxon>Pangasius</taxon>
    </lineage>
</organism>
<keyword evidence="2" id="KW-1185">Reference proteome</keyword>
<dbReference type="EMBL" id="CM040991">
    <property type="protein sequence ID" value="MCJ8742233.1"/>
    <property type="molecule type" value="Genomic_DNA"/>
</dbReference>
<evidence type="ECO:0000313" key="2">
    <source>
        <dbReference type="Proteomes" id="UP000830395"/>
    </source>
</evidence>